<evidence type="ECO:0008006" key="3">
    <source>
        <dbReference type="Google" id="ProtNLM"/>
    </source>
</evidence>
<organism evidence="1 2">
    <name type="scientific">Microbulbifer celer</name>
    <dbReference type="NCBI Taxonomy" id="435905"/>
    <lineage>
        <taxon>Bacteria</taxon>
        <taxon>Pseudomonadati</taxon>
        <taxon>Pseudomonadota</taxon>
        <taxon>Gammaproteobacteria</taxon>
        <taxon>Cellvibrionales</taxon>
        <taxon>Microbulbiferaceae</taxon>
        <taxon>Microbulbifer</taxon>
    </lineage>
</organism>
<keyword evidence="2" id="KW-1185">Reference proteome</keyword>
<evidence type="ECO:0000313" key="2">
    <source>
        <dbReference type="Proteomes" id="UP001597264"/>
    </source>
</evidence>
<dbReference type="Proteomes" id="UP001597264">
    <property type="component" value="Unassembled WGS sequence"/>
</dbReference>
<gene>
    <name evidence="1" type="ORF">ACFQ2X_07300</name>
</gene>
<dbReference type="RefSeq" id="WP_230438495.1">
    <property type="nucleotide sequence ID" value="NZ_CP087715.1"/>
</dbReference>
<sequence length="60" mass="7032">MDIDEQIACVKKEYQRRKRLFPKLVEDGKIPRDMAQAEIARMKAVMETLSQLRALAGRRE</sequence>
<reference evidence="2" key="1">
    <citation type="journal article" date="2019" name="Int. J. Syst. Evol. Microbiol.">
        <title>The Global Catalogue of Microorganisms (GCM) 10K type strain sequencing project: providing services to taxonomists for standard genome sequencing and annotation.</title>
        <authorList>
            <consortium name="The Broad Institute Genomics Platform"/>
            <consortium name="The Broad Institute Genome Sequencing Center for Infectious Disease"/>
            <person name="Wu L."/>
            <person name="Ma J."/>
        </authorList>
    </citation>
    <scope>NUCLEOTIDE SEQUENCE [LARGE SCALE GENOMIC DNA]</scope>
    <source>
        <strain evidence="2">CCUG 54356</strain>
    </source>
</reference>
<accession>A0ABW3U6Q3</accession>
<comment type="caution">
    <text evidence="1">The sequence shown here is derived from an EMBL/GenBank/DDBJ whole genome shotgun (WGS) entry which is preliminary data.</text>
</comment>
<dbReference type="EMBL" id="JBHTLR010000007">
    <property type="protein sequence ID" value="MFD1216397.1"/>
    <property type="molecule type" value="Genomic_DNA"/>
</dbReference>
<protein>
    <recommendedName>
        <fullName evidence="3">DUF465 domain-containing protein</fullName>
    </recommendedName>
</protein>
<name>A0ABW3U6Q3_9GAMM</name>
<proteinExistence type="predicted"/>
<evidence type="ECO:0000313" key="1">
    <source>
        <dbReference type="EMBL" id="MFD1216397.1"/>
    </source>
</evidence>